<accession>A0A9R1XIU7</accession>
<dbReference type="AlphaFoldDB" id="A0A9R1XIU7"/>
<dbReference type="EMBL" id="NBSK02000004">
    <property type="protein sequence ID" value="KAJ0209402.1"/>
    <property type="molecule type" value="Genomic_DNA"/>
</dbReference>
<evidence type="ECO:0000313" key="2">
    <source>
        <dbReference type="Proteomes" id="UP000235145"/>
    </source>
</evidence>
<name>A0A9R1XIU7_LACSA</name>
<gene>
    <name evidence="1" type="ORF">LSAT_V11C400211320</name>
</gene>
<evidence type="ECO:0000313" key="1">
    <source>
        <dbReference type="EMBL" id="KAJ0209402.1"/>
    </source>
</evidence>
<sequence length="83" mass="9722">MEVIKKGVEVENKKAGDGGKKIKNEDNTHPSFSLGISQDLDKNSKNLWKVYMETWRFLQKFLTLGLIYLITKNWEEMSEIHHI</sequence>
<protein>
    <submittedName>
        <fullName evidence="1">Uncharacterized protein</fullName>
    </submittedName>
</protein>
<comment type="caution">
    <text evidence="1">The sequence shown here is derived from an EMBL/GenBank/DDBJ whole genome shotgun (WGS) entry which is preliminary data.</text>
</comment>
<keyword evidence="2" id="KW-1185">Reference proteome</keyword>
<reference evidence="1 2" key="1">
    <citation type="journal article" date="2017" name="Nat. Commun.">
        <title>Genome assembly with in vitro proximity ligation data and whole-genome triplication in lettuce.</title>
        <authorList>
            <person name="Reyes-Chin-Wo S."/>
            <person name="Wang Z."/>
            <person name="Yang X."/>
            <person name="Kozik A."/>
            <person name="Arikit S."/>
            <person name="Song C."/>
            <person name="Xia L."/>
            <person name="Froenicke L."/>
            <person name="Lavelle D.O."/>
            <person name="Truco M.J."/>
            <person name="Xia R."/>
            <person name="Zhu S."/>
            <person name="Xu C."/>
            <person name="Xu H."/>
            <person name="Xu X."/>
            <person name="Cox K."/>
            <person name="Korf I."/>
            <person name="Meyers B.C."/>
            <person name="Michelmore R.W."/>
        </authorList>
    </citation>
    <scope>NUCLEOTIDE SEQUENCE [LARGE SCALE GENOMIC DNA]</scope>
    <source>
        <strain evidence="2">cv. Salinas</strain>
        <tissue evidence="1">Seedlings</tissue>
    </source>
</reference>
<organism evidence="1 2">
    <name type="scientific">Lactuca sativa</name>
    <name type="common">Garden lettuce</name>
    <dbReference type="NCBI Taxonomy" id="4236"/>
    <lineage>
        <taxon>Eukaryota</taxon>
        <taxon>Viridiplantae</taxon>
        <taxon>Streptophyta</taxon>
        <taxon>Embryophyta</taxon>
        <taxon>Tracheophyta</taxon>
        <taxon>Spermatophyta</taxon>
        <taxon>Magnoliopsida</taxon>
        <taxon>eudicotyledons</taxon>
        <taxon>Gunneridae</taxon>
        <taxon>Pentapetalae</taxon>
        <taxon>asterids</taxon>
        <taxon>campanulids</taxon>
        <taxon>Asterales</taxon>
        <taxon>Asteraceae</taxon>
        <taxon>Cichorioideae</taxon>
        <taxon>Cichorieae</taxon>
        <taxon>Lactucinae</taxon>
        <taxon>Lactuca</taxon>
    </lineage>
</organism>
<dbReference type="Proteomes" id="UP000235145">
    <property type="component" value="Unassembled WGS sequence"/>
</dbReference>
<proteinExistence type="predicted"/>